<reference evidence="2 3" key="1">
    <citation type="submission" date="2019-09" db="EMBL/GenBank/DDBJ databases">
        <authorList>
            <person name="Chandra G."/>
            <person name="Truman W A."/>
        </authorList>
    </citation>
    <scope>NUCLEOTIDE SEQUENCE [LARGE SCALE GENOMIC DNA]</scope>
    <source>
        <strain evidence="2">PS943</strain>
    </source>
</reference>
<dbReference type="RefSeq" id="WP_150655952.1">
    <property type="nucleotide sequence ID" value="NZ_CABVJH010000002.1"/>
</dbReference>
<accession>A0A5E7W576</accession>
<evidence type="ECO:0000256" key="1">
    <source>
        <dbReference type="SAM" id="MobiDB-lite"/>
    </source>
</evidence>
<evidence type="ECO:0000313" key="3">
    <source>
        <dbReference type="Proteomes" id="UP000325645"/>
    </source>
</evidence>
<protein>
    <submittedName>
        <fullName evidence="2">Uncharacterized protein</fullName>
    </submittedName>
</protein>
<sequence>MESNTSAAPTAPTAEETCAKPPRDLGEQPNAPDETPGSHDKVKTPCSTTYGSAIYDTENESFWLLPERTTSALKEAANDLEQKVSSSKSAEERKKGLYSTGLLEYFLEPKLGNFLAGEEQARMLEIEAQYPSISDLDATLLEAQQQRKAATPPAPAPSTPLTRLEQDDIKKSEWMAAQQDATRVHGVHAEWQKLKRTAIVAAKEKGYAYESGSLYSPEALAAREGVQKYLKARETLLKEKDLATLGSAELAPLLAQDKKRLDEVATCGANNQLPLCTYVRDQEAQRLIRKAIYVAYLESITSVAQYGIALPEFALIPASGASVEGGVDLFKQYLALEKKQTEVNERLSKKYKGWIEASGRQAKAPANLVSLERAEWDRLQADKEKLRLQAEKNMETAPVRRHLLWEPEQFQAKPMDRLVKDGFPLHEMSMLDDLKKPLTYLSMYSLPRLQATVKNDWKKVGAKVKDLTKRPSNSTGKAATDSELNLFGQWLVQEGALRIKDQESDWFSPEGWFEIEKFYTFLQTRNYKVTALDSAGSRKEWGVRLQQVLFKDNVRKTFRIFDISPQAQLVRCLTSSSTEVIHGSTKVEGPAFSLAEGFKASAKASFGVDLARGEVELFKVDLPERSKAKEITFTYLDGNSVQQTLNLGRFSLYLGAKAWGYAGASLLLSSEIALDIGNAGFHLAPPEPVVRTGDKRDFVHTETSDQIKGVNTNLQVQNGGKAAFNLFAGLQSGIMVTGALNWAPPSEVAMLQRAPTSGSKDSMKTNEWFSLARLTAELNVAAGLGAKGEASISLHDGRLILVLKASLVAGPGVGGAFKFEVGYDAVTELINLFRRELYKNKQNPFFAIDENTNDYMSKLNALAICGFDMPMVYIMGVDAVMALYESLTATGKGGPIADTIIYYGNQTELEEWCVNAIPGALGPLLMTLISPADEFSISSTNSSGDTAKAERKYDKSQAHLIQQKAIERILRWILDNAKKQNAVDKAQSQFEEICMRMNRFGLKPANERQFYCENRLALDNFMSDAVLRLANPRNDQMRTRYAQHVKLLGANSDNHCQRSQFYGRTYIPAGKVKYIAPDQ</sequence>
<name>A0A5E7W576_PSEFL</name>
<organism evidence="2 3">
    <name type="scientific">Pseudomonas fluorescens</name>
    <dbReference type="NCBI Taxonomy" id="294"/>
    <lineage>
        <taxon>Bacteria</taxon>
        <taxon>Pseudomonadati</taxon>
        <taxon>Pseudomonadota</taxon>
        <taxon>Gammaproteobacteria</taxon>
        <taxon>Pseudomonadales</taxon>
        <taxon>Pseudomonadaceae</taxon>
        <taxon>Pseudomonas</taxon>
    </lineage>
</organism>
<gene>
    <name evidence="2" type="ORF">PS943_01636</name>
</gene>
<feature type="compositionally biased region" description="Basic and acidic residues" evidence="1">
    <location>
        <begin position="17"/>
        <end position="26"/>
    </location>
</feature>
<dbReference type="Proteomes" id="UP000325645">
    <property type="component" value="Unassembled WGS sequence"/>
</dbReference>
<feature type="region of interest" description="Disordered" evidence="1">
    <location>
        <begin position="1"/>
        <end position="49"/>
    </location>
</feature>
<evidence type="ECO:0000313" key="2">
    <source>
        <dbReference type="EMBL" id="VVQ29907.1"/>
    </source>
</evidence>
<feature type="compositionally biased region" description="Low complexity" evidence="1">
    <location>
        <begin position="1"/>
        <end position="16"/>
    </location>
</feature>
<dbReference type="AlphaFoldDB" id="A0A5E7W576"/>
<dbReference type="EMBL" id="CABVJH010000002">
    <property type="protein sequence ID" value="VVQ29907.1"/>
    <property type="molecule type" value="Genomic_DNA"/>
</dbReference>
<proteinExistence type="predicted"/>